<protein>
    <submittedName>
        <fullName evidence="3">2-C-methyl-D-erythritol 4-phosphate cytidylyltransferase</fullName>
        <ecNumber evidence="3">2.7.7.60</ecNumber>
    </submittedName>
</protein>
<evidence type="ECO:0000256" key="1">
    <source>
        <dbReference type="ARBA" id="ARBA00022679"/>
    </source>
</evidence>
<proteinExistence type="predicted"/>
<dbReference type="EC" id="2.7.7.60" evidence="3"/>
<keyword evidence="1 3" id="KW-0808">Transferase</keyword>
<name>A0A3B0XWY3_9ZZZZ</name>
<dbReference type="EMBL" id="UOFI01000078">
    <property type="protein sequence ID" value="VAW66459.1"/>
    <property type="molecule type" value="Genomic_DNA"/>
</dbReference>
<keyword evidence="2 3" id="KW-0548">Nucleotidyltransferase</keyword>
<accession>A0A3B0XWY3</accession>
<sequence length="61" mass="6711">LDLLIDALKVAAEKNRPLTDDASAMEYAGYHPLLVEGHGDNIKITRAFDLQLAALYLSNLK</sequence>
<reference evidence="3" key="1">
    <citation type="submission" date="2018-06" db="EMBL/GenBank/DDBJ databases">
        <authorList>
            <person name="Zhirakovskaya E."/>
        </authorList>
    </citation>
    <scope>NUCLEOTIDE SEQUENCE</scope>
</reference>
<feature type="non-terminal residue" evidence="3">
    <location>
        <position position="1"/>
    </location>
</feature>
<dbReference type="GO" id="GO:0050518">
    <property type="term" value="F:2-C-methyl-D-erythritol 4-phosphate cytidylyltransferase activity"/>
    <property type="evidence" value="ECO:0007669"/>
    <property type="project" value="UniProtKB-EC"/>
</dbReference>
<dbReference type="Pfam" id="PF01128">
    <property type="entry name" value="IspD"/>
    <property type="match status" value="1"/>
</dbReference>
<dbReference type="AlphaFoldDB" id="A0A3B0XWY3"/>
<dbReference type="InterPro" id="IPR034683">
    <property type="entry name" value="IspD/TarI"/>
</dbReference>
<organism evidence="3">
    <name type="scientific">hydrothermal vent metagenome</name>
    <dbReference type="NCBI Taxonomy" id="652676"/>
    <lineage>
        <taxon>unclassified sequences</taxon>
        <taxon>metagenomes</taxon>
        <taxon>ecological metagenomes</taxon>
    </lineage>
</organism>
<evidence type="ECO:0000256" key="2">
    <source>
        <dbReference type="ARBA" id="ARBA00022695"/>
    </source>
</evidence>
<evidence type="ECO:0000313" key="3">
    <source>
        <dbReference type="EMBL" id="VAW66459.1"/>
    </source>
</evidence>
<dbReference type="InterPro" id="IPR029044">
    <property type="entry name" value="Nucleotide-diphossugar_trans"/>
</dbReference>
<dbReference type="Gene3D" id="3.90.550.10">
    <property type="entry name" value="Spore Coat Polysaccharide Biosynthesis Protein SpsA, Chain A"/>
    <property type="match status" value="1"/>
</dbReference>
<dbReference type="SUPFAM" id="SSF53448">
    <property type="entry name" value="Nucleotide-diphospho-sugar transferases"/>
    <property type="match status" value="1"/>
</dbReference>
<gene>
    <name evidence="3" type="ORF">MNBD_GAMMA09-2090</name>
</gene>